<evidence type="ECO:0000313" key="6">
    <source>
        <dbReference type="Proteomes" id="UP001605036"/>
    </source>
</evidence>
<evidence type="ECO:0000313" key="5">
    <source>
        <dbReference type="EMBL" id="KAL2611335.1"/>
    </source>
</evidence>
<gene>
    <name evidence="5" type="ORF">R1flu_023027</name>
</gene>
<keyword evidence="2" id="KW-0560">Oxidoreductase</keyword>
<dbReference type="GO" id="GO:0103075">
    <property type="term" value="F:indole-3-pyruvate monooxygenase activity"/>
    <property type="evidence" value="ECO:0007669"/>
    <property type="project" value="UniProtKB-EC"/>
</dbReference>
<dbReference type="Pfam" id="PF13738">
    <property type="entry name" value="Pyr_redox_3"/>
    <property type="match status" value="1"/>
</dbReference>
<dbReference type="PANTHER" id="PTHR43539">
    <property type="entry name" value="FLAVIN-BINDING MONOOXYGENASE-LIKE PROTEIN (AFU_ORTHOLOGUE AFUA_4G09220)"/>
    <property type="match status" value="1"/>
</dbReference>
<dbReference type="Gene3D" id="3.50.50.60">
    <property type="entry name" value="FAD/NAD(P)-binding domain"/>
    <property type="match status" value="1"/>
</dbReference>
<reference evidence="5 6" key="1">
    <citation type="submission" date="2024-09" db="EMBL/GenBank/DDBJ databases">
        <title>Chromosome-scale assembly of Riccia fluitans.</title>
        <authorList>
            <person name="Paukszto L."/>
            <person name="Sawicki J."/>
            <person name="Karawczyk K."/>
            <person name="Piernik-Szablinska J."/>
            <person name="Szczecinska M."/>
            <person name="Mazdziarz M."/>
        </authorList>
    </citation>
    <scope>NUCLEOTIDE SEQUENCE [LARGE SCALE GENOMIC DNA]</scope>
    <source>
        <strain evidence="5">Rf_01</strain>
        <tissue evidence="5">Aerial parts of the thallus</tissue>
    </source>
</reference>
<dbReference type="InterPro" id="IPR050982">
    <property type="entry name" value="Auxin_biosynth/cation_transpt"/>
</dbReference>
<proteinExistence type="inferred from homology"/>
<name>A0ABD1XRD2_9MARC</name>
<dbReference type="AlphaFoldDB" id="A0ABD1XRD2"/>
<dbReference type="SUPFAM" id="SSF51905">
    <property type="entry name" value="FAD/NAD(P)-binding domain"/>
    <property type="match status" value="1"/>
</dbReference>
<evidence type="ECO:0000256" key="3">
    <source>
        <dbReference type="ARBA" id="ARBA00039148"/>
    </source>
</evidence>
<comment type="catalytic activity">
    <reaction evidence="4">
        <text>indole-3-pyruvate + NADPH + O2 + H(+) = (indol-3-yl)acetate + CO2 + NADP(+) + H2O</text>
        <dbReference type="Rhea" id="RHEA:34331"/>
        <dbReference type="ChEBI" id="CHEBI:15377"/>
        <dbReference type="ChEBI" id="CHEBI:15378"/>
        <dbReference type="ChEBI" id="CHEBI:15379"/>
        <dbReference type="ChEBI" id="CHEBI:16526"/>
        <dbReference type="ChEBI" id="CHEBI:17640"/>
        <dbReference type="ChEBI" id="CHEBI:30854"/>
        <dbReference type="ChEBI" id="CHEBI:57783"/>
        <dbReference type="ChEBI" id="CHEBI:58349"/>
        <dbReference type="EC" id="1.14.13.168"/>
    </reaction>
</comment>
<dbReference type="InterPro" id="IPR036188">
    <property type="entry name" value="FAD/NAD-bd_sf"/>
</dbReference>
<dbReference type="Proteomes" id="UP001605036">
    <property type="component" value="Unassembled WGS sequence"/>
</dbReference>
<evidence type="ECO:0000256" key="2">
    <source>
        <dbReference type="ARBA" id="ARBA00023002"/>
    </source>
</evidence>
<organism evidence="5 6">
    <name type="scientific">Riccia fluitans</name>
    <dbReference type="NCBI Taxonomy" id="41844"/>
    <lineage>
        <taxon>Eukaryota</taxon>
        <taxon>Viridiplantae</taxon>
        <taxon>Streptophyta</taxon>
        <taxon>Embryophyta</taxon>
        <taxon>Marchantiophyta</taxon>
        <taxon>Marchantiopsida</taxon>
        <taxon>Marchantiidae</taxon>
        <taxon>Marchantiales</taxon>
        <taxon>Ricciaceae</taxon>
        <taxon>Riccia</taxon>
    </lineage>
</organism>
<comment type="caution">
    <text evidence="5">The sequence shown here is derived from an EMBL/GenBank/DDBJ whole genome shotgun (WGS) entry which is preliminary data.</text>
</comment>
<comment type="similarity">
    <text evidence="1">Belongs to the FMO family.</text>
</comment>
<accession>A0ABD1XRD2</accession>
<sequence length="609" mass="67726">MASNGVSNGDTNHSSEIVEAWLAEFDETLQKQDIPHLVTLFDEEECFWRDLVAFTWNLYTAESKDEIAAMMESTLAETRPSGWKIDGQVEEKDGVVSAFLRFETAVGRGRGYLRLKGGKCWTLLTALTELKGNEEPLGTGRPMGVKDGNVPGRKTWYQTRREETQDLGYKTQPFVVIIGGGQAGIILAARLRMLKVPTIIVEKNSRPGDSWRNRYKSLCLHDPVWYDHLPYMPFPPNWPVFSPKDKMGDWLEAYVSLMELNYWSSTECKSATYNEKQGEWEVNVERSVGLSTETIQLRPKHLVLATGMSGMPNVPKFPGAETFEGLQCHSSKFTTGEDWVGKNCVVIGSNTSAHDICTSLWECGAASVTMVQRSSTHVLTVGTSLKNIGNDGYKEGGPPVDDCDLKFASVPYKIFHRFAIPAIQRIAKEQAPFYEGLTKAGFVLDWGDDGSGLFVKYLRRGGGYYIDVGASELVANGSIKLKSRVKIVEIKPKSILLSDGTELPADLIVYATGYGNMNQWAAKLISQEVADKVGPCWGLGSGTTNDPGPWERELRNMWKPTKQEGLWFMGGNLHQCRHFSLPLALQLKARMENIPTPTYGVPEVNHSSL</sequence>
<dbReference type="PANTHER" id="PTHR43539:SF68">
    <property type="entry name" value="FLAVIN-BINDING MONOOXYGENASE-LIKE PROTEIN (AFU_ORTHOLOGUE AFUA_4G09220)"/>
    <property type="match status" value="1"/>
</dbReference>
<dbReference type="EMBL" id="JBHFFA010000007">
    <property type="protein sequence ID" value="KAL2611335.1"/>
    <property type="molecule type" value="Genomic_DNA"/>
</dbReference>
<evidence type="ECO:0000256" key="1">
    <source>
        <dbReference type="ARBA" id="ARBA00009183"/>
    </source>
</evidence>
<dbReference type="EC" id="1.14.13.168" evidence="3"/>
<protein>
    <recommendedName>
        <fullName evidence="3">indole-3-pyruvate monooxygenase</fullName>
        <ecNumber evidence="3">1.14.13.168</ecNumber>
    </recommendedName>
</protein>
<evidence type="ECO:0000256" key="4">
    <source>
        <dbReference type="ARBA" id="ARBA00047707"/>
    </source>
</evidence>
<keyword evidence="6" id="KW-1185">Reference proteome</keyword>